<dbReference type="RefSeq" id="WP_000106196.1">
    <property type="nucleotide sequence ID" value="NC_023326.1"/>
</dbReference>
<evidence type="ECO:0008006" key="2">
    <source>
        <dbReference type="Google" id="ProtNLM"/>
    </source>
</evidence>
<sequence length="272" mass="31996">MSTNLAFRYASVETFFKMIENQELWFTDLRNMNDPEEYSAGYEIVKRIINEEFPDCIRLLEEVSPNKIDENFKILICCFCSDGDRSNMWSEYGDNGKGVAIGYDKNIITQNHILARFEEHFQPISGRVVFHPVIYSEELFREYVRNALHDYINRSSLNIKYARGILHAHLIRLCSLYKRESFECENEVRGLIEVDERTFPPYKLEKRSTDYGIAYYTKVKFTCNNITAIREIVLGPLFEQSDEQLRSKLDDLGLKNIKIRRSICTYNDVVNL</sequence>
<gene>
    <name evidence="1" type="ORF">J444_pF111</name>
</gene>
<geneLocation type="plasmid" evidence="1">
    <name>pACN001-F</name>
</geneLocation>
<organism evidence="1">
    <name type="scientific">Escherichia coli ACN001</name>
    <dbReference type="NCBI Taxonomy" id="1311757"/>
    <lineage>
        <taxon>Bacteria</taxon>
        <taxon>Pseudomonadati</taxon>
        <taxon>Pseudomonadota</taxon>
        <taxon>Gammaproteobacteria</taxon>
        <taxon>Enterobacterales</taxon>
        <taxon>Enterobacteriaceae</taxon>
        <taxon>Escherichia</taxon>
    </lineage>
</organism>
<keyword evidence="1" id="KW-0614">Plasmid</keyword>
<dbReference type="AlphaFoldDB" id="A0A140WZ88"/>
<reference evidence="1" key="1">
    <citation type="journal article" date="2014" name="J Glob Antimicrob Resist">
        <title>Plasmid-mediated multidrug resistance and virulence in an avian pathogenic Escherichia coli strain isolated in China.</title>
        <authorList>
            <person name="Wang X."/>
            <person name="Hao H."/>
            <person name="Xu Z."/>
            <person name="Zheng H."/>
            <person name="Liu C."/>
            <person name="Wei L."/>
            <person name="Zhang R."/>
            <person name="Bi D."/>
            <person name="Chen H."/>
            <person name="Tan C."/>
        </authorList>
    </citation>
    <scope>NUCLEOTIDE SEQUENCE</scope>
    <source>
        <strain evidence="1">ACN001</strain>
        <plasmid evidence="1">pACN001-F</plasmid>
    </source>
</reference>
<dbReference type="InterPro" id="IPR021352">
    <property type="entry name" value="DUF2971"/>
</dbReference>
<proteinExistence type="predicted"/>
<name>A0A140WZ88_ECOLX</name>
<evidence type="ECO:0000313" key="1">
    <source>
        <dbReference type="EMBL" id="AHF23464.1"/>
    </source>
</evidence>
<dbReference type="Pfam" id="PF11185">
    <property type="entry name" value="DUF2971"/>
    <property type="match status" value="1"/>
</dbReference>
<dbReference type="EMBL" id="KC853439">
    <property type="protein sequence ID" value="AHF23464.1"/>
    <property type="molecule type" value="Genomic_DNA"/>
</dbReference>
<protein>
    <recommendedName>
        <fullName evidence="2">DUF2971 domain-containing protein</fullName>
    </recommendedName>
</protein>
<accession>A0A140WZ88</accession>